<accession>S6ADH9</accession>
<dbReference type="PROSITE" id="PS00409">
    <property type="entry name" value="PROKAR_NTER_METHYL"/>
    <property type="match status" value="1"/>
</dbReference>
<dbReference type="EMBL" id="AP013066">
    <property type="protein sequence ID" value="BAN36483.1"/>
    <property type="molecule type" value="Genomic_DNA"/>
</dbReference>
<dbReference type="KEGG" id="sdr:SCD_n02683"/>
<keyword evidence="8" id="KW-1185">Reference proteome</keyword>
<dbReference type="InterPro" id="IPR012902">
    <property type="entry name" value="N_methyl_site"/>
</dbReference>
<dbReference type="NCBIfam" id="TIGR02532">
    <property type="entry name" value="IV_pilin_GFxxxE"/>
    <property type="match status" value="1"/>
</dbReference>
<organism evidence="7 8">
    <name type="scientific">Sulfuricella denitrificans (strain DSM 22764 / NBRC 105220 / skB26)</name>
    <dbReference type="NCBI Taxonomy" id="1163617"/>
    <lineage>
        <taxon>Bacteria</taxon>
        <taxon>Pseudomonadati</taxon>
        <taxon>Pseudomonadota</taxon>
        <taxon>Betaproteobacteria</taxon>
        <taxon>Nitrosomonadales</taxon>
        <taxon>Sulfuricellaceae</taxon>
        <taxon>Sulfuricella</taxon>
    </lineage>
</organism>
<evidence type="ECO:0000256" key="1">
    <source>
        <dbReference type="ARBA" id="ARBA00004167"/>
    </source>
</evidence>
<reference evidence="7 8" key="1">
    <citation type="journal article" date="2012" name="Appl. Environ. Microbiol.">
        <title>Draft genome sequence of a psychrotolerant sulfur-oxidizing bacterium, Sulfuricella denitrificans skB26, and proteomic insights into cold adaptation.</title>
        <authorList>
            <person name="Watanabe T."/>
            <person name="Kojima H."/>
            <person name="Fukui M."/>
        </authorList>
    </citation>
    <scope>NUCLEOTIDE SEQUENCE [LARGE SCALE GENOMIC DNA]</scope>
    <source>
        <strain evidence="8">skB26</strain>
    </source>
</reference>
<dbReference type="PANTHER" id="PTHR30093:SF44">
    <property type="entry name" value="TYPE II SECRETION SYSTEM CORE PROTEIN G"/>
    <property type="match status" value="1"/>
</dbReference>
<evidence type="ECO:0000256" key="3">
    <source>
        <dbReference type="ARBA" id="ARBA00022692"/>
    </source>
</evidence>
<dbReference type="Proteomes" id="UP000015559">
    <property type="component" value="Chromosome"/>
</dbReference>
<gene>
    <name evidence="7" type="ORF">SCD_n02683</name>
</gene>
<dbReference type="InterPro" id="IPR045584">
    <property type="entry name" value="Pilin-like"/>
</dbReference>
<dbReference type="Gene3D" id="3.30.700.10">
    <property type="entry name" value="Glycoprotein, Type 4 Pilin"/>
    <property type="match status" value="1"/>
</dbReference>
<dbReference type="PANTHER" id="PTHR30093">
    <property type="entry name" value="GENERAL SECRETION PATHWAY PROTEIN G"/>
    <property type="match status" value="1"/>
</dbReference>
<dbReference type="Pfam" id="PF07963">
    <property type="entry name" value="N_methyl"/>
    <property type="match status" value="1"/>
</dbReference>
<evidence type="ECO:0000256" key="5">
    <source>
        <dbReference type="ARBA" id="ARBA00023136"/>
    </source>
</evidence>
<keyword evidence="4 6" id="KW-1133">Transmembrane helix</keyword>
<feature type="transmembrane region" description="Helical" evidence="6">
    <location>
        <begin position="12"/>
        <end position="35"/>
    </location>
</feature>
<evidence type="ECO:0000313" key="7">
    <source>
        <dbReference type="EMBL" id="BAN36483.1"/>
    </source>
</evidence>
<dbReference type="eggNOG" id="COG2165">
    <property type="taxonomic scope" value="Bacteria"/>
</dbReference>
<dbReference type="HOGENOM" id="CLU_098637_3_2_4"/>
<sequence>MGDKEMKQQGFTLIELVVVITILGILAATALPRYVAMQREARIAKAQGLYGAIRSASALAHARCLLDLSGIVAGGTCTTAAGTAAMEGTAVAMINQYPSRSTAPGTGIIQAAQLSASTDGVTISSGVNPTIIQIAGATTAANCQISYTEATAAAGVVTAPAIVIDVTDC</sequence>
<dbReference type="GO" id="GO:0016020">
    <property type="term" value="C:membrane"/>
    <property type="evidence" value="ECO:0007669"/>
    <property type="project" value="UniProtKB-SubCell"/>
</dbReference>
<evidence type="ECO:0000313" key="8">
    <source>
        <dbReference type="Proteomes" id="UP000015559"/>
    </source>
</evidence>
<proteinExistence type="predicted"/>
<dbReference type="SUPFAM" id="SSF54523">
    <property type="entry name" value="Pili subunits"/>
    <property type="match status" value="1"/>
</dbReference>
<keyword evidence="5 6" id="KW-0472">Membrane</keyword>
<dbReference type="STRING" id="1163617.SCD_n02683"/>
<dbReference type="AlphaFoldDB" id="S6ADH9"/>
<protein>
    <submittedName>
        <fullName evidence="7">Type II secretory pathway, pseudopilin PulG</fullName>
    </submittedName>
</protein>
<keyword evidence="3 6" id="KW-0812">Transmembrane</keyword>
<evidence type="ECO:0000256" key="2">
    <source>
        <dbReference type="ARBA" id="ARBA00022481"/>
    </source>
</evidence>
<name>S6ADH9_SULDS</name>
<comment type="subcellular location">
    <subcellularLocation>
        <location evidence="1">Membrane</location>
        <topology evidence="1">Single-pass membrane protein</topology>
    </subcellularLocation>
</comment>
<evidence type="ECO:0000256" key="6">
    <source>
        <dbReference type="SAM" id="Phobius"/>
    </source>
</evidence>
<evidence type="ECO:0000256" key="4">
    <source>
        <dbReference type="ARBA" id="ARBA00022989"/>
    </source>
</evidence>
<keyword evidence="2" id="KW-0488">Methylation</keyword>